<comment type="pathway">
    <text evidence="2 8">Polyol metabolism; myo-inositol biosynthesis; myo-inositol from D-glucose 6-phosphate: step 2/2.</text>
</comment>
<evidence type="ECO:0000256" key="1">
    <source>
        <dbReference type="ARBA" id="ARBA00001946"/>
    </source>
</evidence>
<dbReference type="KEGG" id="soy:115883876"/>
<feature type="binding site" evidence="7">
    <location>
        <position position="94"/>
    </location>
    <ligand>
        <name>Mg(2+)</name>
        <dbReference type="ChEBI" id="CHEBI:18420"/>
        <label>1</label>
        <note>catalytic</note>
    </ligand>
</feature>
<evidence type="ECO:0000256" key="8">
    <source>
        <dbReference type="RuleBase" id="RU364068"/>
    </source>
</evidence>
<proteinExistence type="inferred from homology"/>
<protein>
    <recommendedName>
        <fullName evidence="8">Inositol-1-monophosphatase</fullName>
        <ecNumber evidence="8">3.1.3.25</ecNumber>
    </recommendedName>
</protein>
<evidence type="ECO:0000256" key="2">
    <source>
        <dbReference type="ARBA" id="ARBA00005152"/>
    </source>
</evidence>
<dbReference type="PROSITE" id="PS00629">
    <property type="entry name" value="IMP_1"/>
    <property type="match status" value="1"/>
</dbReference>
<dbReference type="InterPro" id="IPR020583">
    <property type="entry name" value="Inositol_monoP_metal-BS"/>
</dbReference>
<comment type="catalytic activity">
    <reaction evidence="8">
        <text>a myo-inositol phosphate + H2O = myo-inositol + phosphate</text>
        <dbReference type="Rhea" id="RHEA:24056"/>
        <dbReference type="ChEBI" id="CHEBI:15377"/>
        <dbReference type="ChEBI" id="CHEBI:17268"/>
        <dbReference type="ChEBI" id="CHEBI:43474"/>
        <dbReference type="ChEBI" id="CHEBI:84139"/>
        <dbReference type="EC" id="3.1.3.25"/>
    </reaction>
</comment>
<evidence type="ECO:0000256" key="3">
    <source>
        <dbReference type="ARBA" id="ARBA00009759"/>
    </source>
</evidence>
<feature type="binding site" evidence="7">
    <location>
        <position position="96"/>
    </location>
    <ligand>
        <name>Mg(2+)</name>
        <dbReference type="ChEBI" id="CHEBI:18420"/>
        <label>1</label>
        <note>catalytic</note>
    </ligand>
</feature>
<evidence type="ECO:0000256" key="7">
    <source>
        <dbReference type="PIRSR" id="PIRSR600760-2"/>
    </source>
</evidence>
<dbReference type="Proteomes" id="UP000504635">
    <property type="component" value="Unplaced"/>
</dbReference>
<organism evidence="9 10">
    <name type="scientific">Sitophilus oryzae</name>
    <name type="common">Rice weevil</name>
    <name type="synonym">Curculio oryzae</name>
    <dbReference type="NCBI Taxonomy" id="7048"/>
    <lineage>
        <taxon>Eukaryota</taxon>
        <taxon>Metazoa</taxon>
        <taxon>Ecdysozoa</taxon>
        <taxon>Arthropoda</taxon>
        <taxon>Hexapoda</taxon>
        <taxon>Insecta</taxon>
        <taxon>Pterygota</taxon>
        <taxon>Neoptera</taxon>
        <taxon>Endopterygota</taxon>
        <taxon>Coleoptera</taxon>
        <taxon>Polyphaga</taxon>
        <taxon>Cucujiformia</taxon>
        <taxon>Curculionidae</taxon>
        <taxon>Dryophthorinae</taxon>
        <taxon>Sitophilus</taxon>
    </lineage>
</organism>
<dbReference type="RefSeq" id="XP_030758154.1">
    <property type="nucleotide sequence ID" value="XM_030902294.1"/>
</dbReference>
<feature type="binding site" evidence="7">
    <location>
        <position position="73"/>
    </location>
    <ligand>
        <name>Mg(2+)</name>
        <dbReference type="ChEBI" id="CHEBI:18420"/>
        <label>1</label>
        <note>catalytic</note>
    </ligand>
</feature>
<dbReference type="PROSITE" id="PS00630">
    <property type="entry name" value="IMP_2"/>
    <property type="match status" value="1"/>
</dbReference>
<dbReference type="PRINTS" id="PR00377">
    <property type="entry name" value="IMPHPHTASES"/>
</dbReference>
<keyword evidence="6 7" id="KW-0460">Magnesium</keyword>
<feature type="binding site" evidence="7">
    <location>
        <position position="223"/>
    </location>
    <ligand>
        <name>Mg(2+)</name>
        <dbReference type="ChEBI" id="CHEBI:18420"/>
        <label>1</label>
        <note>catalytic</note>
    </ligand>
</feature>
<sequence length="283" mass="31626">MTANETSRIEEYYNFVLPLIKESGKLFLEVKKETLEVENKSDHDLVTIYDKKIEDTLISKIKAEFPHHRFIGEESSGTKHGTPTLTDDPTWIIDPIDGTTNFVKDIPFTGISVGLVIEKIQVIGIIFIPHLNDLYTAIKGRGAYMNGKKISCSNVQDIKKSLFCYEISVASRSALFKLILTRLQFLTKEVLAVRSFGCPVISLCYVASGKLDAYQCDGLYPWDAAAGTLIVKEAGGYVIDSSGEEFDLMKPNFIATSTKTLAEKYLAIEKIADNTWMKKETDL</sequence>
<evidence type="ECO:0000313" key="12">
    <source>
        <dbReference type="RefSeq" id="XP_030758154.1"/>
    </source>
</evidence>
<dbReference type="InterPro" id="IPR020552">
    <property type="entry name" value="Inositol_monoPase_Li-sen"/>
</dbReference>
<dbReference type="Pfam" id="PF00459">
    <property type="entry name" value="Inositol_P"/>
    <property type="match status" value="1"/>
</dbReference>
<evidence type="ECO:0000313" key="11">
    <source>
        <dbReference type="RefSeq" id="XP_030758153.1"/>
    </source>
</evidence>
<keyword evidence="9" id="KW-1185">Reference proteome</keyword>
<dbReference type="InterPro" id="IPR033942">
    <property type="entry name" value="IMPase"/>
</dbReference>
<gene>
    <name evidence="10 11 12" type="primary">LOC115883876</name>
</gene>
<dbReference type="RefSeq" id="XP_030758151.1">
    <property type="nucleotide sequence ID" value="XM_030902291.1"/>
</dbReference>
<evidence type="ECO:0000313" key="9">
    <source>
        <dbReference type="Proteomes" id="UP000504635"/>
    </source>
</evidence>
<dbReference type="EC" id="3.1.3.25" evidence="8"/>
<dbReference type="GO" id="GO:0008934">
    <property type="term" value="F:inositol monophosphate 1-phosphatase activity"/>
    <property type="evidence" value="ECO:0007669"/>
    <property type="project" value="InterPro"/>
</dbReference>
<dbReference type="PRINTS" id="PR00378">
    <property type="entry name" value="LIIMPHPHTASE"/>
</dbReference>
<feature type="binding site" evidence="7">
    <location>
        <position position="97"/>
    </location>
    <ligand>
        <name>Mg(2+)</name>
        <dbReference type="ChEBI" id="CHEBI:18420"/>
        <label>1</label>
        <note>catalytic</note>
    </ligand>
</feature>
<name>A0A6J2Y4E4_SITOR</name>
<dbReference type="PANTHER" id="PTHR20854">
    <property type="entry name" value="INOSITOL MONOPHOSPHATASE"/>
    <property type="match status" value="1"/>
</dbReference>
<dbReference type="GO" id="GO:0046854">
    <property type="term" value="P:phosphatidylinositol phosphate biosynthetic process"/>
    <property type="evidence" value="ECO:0007669"/>
    <property type="project" value="InterPro"/>
</dbReference>
<keyword evidence="4 7" id="KW-0479">Metal-binding</keyword>
<dbReference type="CDD" id="cd01639">
    <property type="entry name" value="IMPase"/>
    <property type="match status" value="1"/>
</dbReference>
<dbReference type="UniPathway" id="UPA00823">
    <property type="reaction ID" value="UER00788"/>
</dbReference>
<dbReference type="GO" id="GO:0007165">
    <property type="term" value="P:signal transduction"/>
    <property type="evidence" value="ECO:0007669"/>
    <property type="project" value="TreeGrafter"/>
</dbReference>
<dbReference type="FunFam" id="3.30.540.10:FF:000004">
    <property type="entry name" value="Inositol-1-monophosphatase"/>
    <property type="match status" value="1"/>
</dbReference>
<dbReference type="OrthoDB" id="10254945at2759"/>
<evidence type="ECO:0000256" key="4">
    <source>
        <dbReference type="ARBA" id="ARBA00022723"/>
    </source>
</evidence>
<dbReference type="Gene3D" id="3.30.540.10">
    <property type="entry name" value="Fructose-1,6-Bisphosphatase, subunit A, domain 1"/>
    <property type="match status" value="1"/>
</dbReference>
<dbReference type="PANTHER" id="PTHR20854:SF25">
    <property type="entry name" value="INOSITOL-1-MONOPHOSPHATASE"/>
    <property type="match status" value="1"/>
</dbReference>
<evidence type="ECO:0000256" key="6">
    <source>
        <dbReference type="ARBA" id="ARBA00022842"/>
    </source>
</evidence>
<dbReference type="InterPro" id="IPR020550">
    <property type="entry name" value="Inositol_monophosphatase_CS"/>
</dbReference>
<dbReference type="Gene3D" id="3.40.190.80">
    <property type="match status" value="1"/>
</dbReference>
<comment type="similarity">
    <text evidence="3 8">Belongs to the inositol monophosphatase superfamily.</text>
</comment>
<accession>A0A6J2Y4E4</accession>
<dbReference type="GO" id="GO:0006021">
    <property type="term" value="P:inositol biosynthetic process"/>
    <property type="evidence" value="ECO:0007669"/>
    <property type="project" value="UniProtKB-UniPathway"/>
</dbReference>
<evidence type="ECO:0000313" key="10">
    <source>
        <dbReference type="RefSeq" id="XP_030758151.1"/>
    </source>
</evidence>
<keyword evidence="5 8" id="KW-0378">Hydrolase</keyword>
<dbReference type="GO" id="GO:0046872">
    <property type="term" value="F:metal ion binding"/>
    <property type="evidence" value="ECO:0007669"/>
    <property type="project" value="UniProtKB-KW"/>
</dbReference>
<dbReference type="SUPFAM" id="SSF56655">
    <property type="entry name" value="Carbohydrate phosphatase"/>
    <property type="match status" value="1"/>
</dbReference>
<dbReference type="InterPro" id="IPR000760">
    <property type="entry name" value="Inositol_monophosphatase-like"/>
</dbReference>
<dbReference type="AlphaFoldDB" id="A0A6J2Y4E4"/>
<dbReference type="GeneID" id="115883876"/>
<dbReference type="RefSeq" id="XP_030758153.1">
    <property type="nucleotide sequence ID" value="XM_030902293.1"/>
</dbReference>
<comment type="cofactor">
    <cofactor evidence="1 7 8">
        <name>Mg(2+)</name>
        <dbReference type="ChEBI" id="CHEBI:18420"/>
    </cofactor>
</comment>
<evidence type="ECO:0000256" key="5">
    <source>
        <dbReference type="ARBA" id="ARBA00022801"/>
    </source>
</evidence>
<reference evidence="10 11" key="1">
    <citation type="submission" date="2025-04" db="UniProtKB">
        <authorList>
            <consortium name="RefSeq"/>
        </authorList>
    </citation>
    <scope>IDENTIFICATION</scope>
    <source>
        <tissue evidence="10 11">Gonads</tissue>
    </source>
</reference>